<protein>
    <submittedName>
        <fullName evidence="2">BLUF domain-containing protein</fullName>
    </submittedName>
</protein>
<dbReference type="Proteomes" id="UP000477386">
    <property type="component" value="Unassembled WGS sequence"/>
</dbReference>
<dbReference type="InterPro" id="IPR036046">
    <property type="entry name" value="Acylphosphatase-like_dom_sf"/>
</dbReference>
<dbReference type="RefSeq" id="WP_164043538.1">
    <property type="nucleotide sequence ID" value="NZ_JAAGNZ010000003.1"/>
</dbReference>
<evidence type="ECO:0000313" key="2">
    <source>
        <dbReference type="EMBL" id="NEU70237.1"/>
    </source>
</evidence>
<feature type="domain" description="BLUF" evidence="1">
    <location>
        <begin position="2"/>
        <end position="93"/>
    </location>
</feature>
<name>A0A6M0IQQ3_9BACT</name>
<sequence length="143" mass="16350">MEYCITYFSSAVSSTTEQVVLDIINVSRQKNARLGITGVLLYINGHIVQVLEGQQDLVEEVYKSIQADPRHTDVRTVIRQPISQRLFDRWHMGYEILSTRQYEEVRSLIPIDAQSAAAGDTEQPVIVRMLKGFFELNSLHRTP</sequence>
<reference evidence="2 3" key="1">
    <citation type="submission" date="2020-02" db="EMBL/GenBank/DDBJ databases">
        <title>Draft genome sequence of two Spirosoma agri KCTC 52727 and Spirosoma terrae KCTC 52035.</title>
        <authorList>
            <person name="Rojas J."/>
            <person name="Ambika Manirajan B."/>
            <person name="Ratering S."/>
            <person name="Suarez C."/>
            <person name="Schnell S."/>
        </authorList>
    </citation>
    <scope>NUCLEOTIDE SEQUENCE [LARGE SCALE GENOMIC DNA]</scope>
    <source>
        <strain evidence="2 3">KCTC 52727</strain>
    </source>
</reference>
<evidence type="ECO:0000259" key="1">
    <source>
        <dbReference type="PROSITE" id="PS50925"/>
    </source>
</evidence>
<dbReference type="GO" id="GO:0071949">
    <property type="term" value="F:FAD binding"/>
    <property type="evidence" value="ECO:0007669"/>
    <property type="project" value="InterPro"/>
</dbReference>
<dbReference type="PROSITE" id="PS50925">
    <property type="entry name" value="BLUF"/>
    <property type="match status" value="1"/>
</dbReference>
<dbReference type="Gene3D" id="3.30.70.100">
    <property type="match status" value="1"/>
</dbReference>
<proteinExistence type="predicted"/>
<comment type="caution">
    <text evidence="2">The sequence shown here is derived from an EMBL/GenBank/DDBJ whole genome shotgun (WGS) entry which is preliminary data.</text>
</comment>
<dbReference type="InterPro" id="IPR007024">
    <property type="entry name" value="BLUF_domain"/>
</dbReference>
<dbReference type="GO" id="GO:0009882">
    <property type="term" value="F:blue light photoreceptor activity"/>
    <property type="evidence" value="ECO:0007669"/>
    <property type="project" value="InterPro"/>
</dbReference>
<accession>A0A6M0IQQ3</accession>
<dbReference type="SMART" id="SM01034">
    <property type="entry name" value="BLUF"/>
    <property type="match status" value="1"/>
</dbReference>
<dbReference type="EMBL" id="JAAGNZ010000003">
    <property type="protein sequence ID" value="NEU70237.1"/>
    <property type="molecule type" value="Genomic_DNA"/>
</dbReference>
<evidence type="ECO:0000313" key="3">
    <source>
        <dbReference type="Proteomes" id="UP000477386"/>
    </source>
</evidence>
<dbReference type="SUPFAM" id="SSF54975">
    <property type="entry name" value="Acylphosphatase/BLUF domain-like"/>
    <property type="match status" value="1"/>
</dbReference>
<organism evidence="2 3">
    <name type="scientific">Spirosoma agri</name>
    <dbReference type="NCBI Taxonomy" id="1987381"/>
    <lineage>
        <taxon>Bacteria</taxon>
        <taxon>Pseudomonadati</taxon>
        <taxon>Bacteroidota</taxon>
        <taxon>Cytophagia</taxon>
        <taxon>Cytophagales</taxon>
        <taxon>Cytophagaceae</taxon>
        <taxon>Spirosoma</taxon>
    </lineage>
</organism>
<keyword evidence="3" id="KW-1185">Reference proteome</keyword>
<gene>
    <name evidence="2" type="ORF">GK091_25390</name>
</gene>
<dbReference type="AlphaFoldDB" id="A0A6M0IQQ3"/>
<dbReference type="Pfam" id="PF04940">
    <property type="entry name" value="BLUF"/>
    <property type="match status" value="1"/>
</dbReference>